<evidence type="ECO:0000313" key="2">
    <source>
        <dbReference type="EMBL" id="MDQ0287378.1"/>
    </source>
</evidence>
<comment type="similarity">
    <text evidence="1">Belongs to the UPF0175 family.</text>
</comment>
<evidence type="ECO:0000256" key="1">
    <source>
        <dbReference type="ARBA" id="ARBA00005651"/>
    </source>
</evidence>
<sequence>MAENAGKAAFLRGIILPGVVKVREVVLRIPEEIQDVLGVRRNLAGEIMKRLAVSLYAERKISLGKAVELSGTDYSSFLETLADFGVNLDYDEQDLANDLETLGRLRYGSGE</sequence>
<dbReference type="Pfam" id="PF03683">
    <property type="entry name" value="UPF0175"/>
    <property type="match status" value="1"/>
</dbReference>
<protein>
    <submittedName>
        <fullName evidence="2">HTH domain antitoxin</fullName>
    </submittedName>
</protein>
<accession>A0ABU0B7H2</accession>
<comment type="caution">
    <text evidence="2">The sequence shown here is derived from an EMBL/GenBank/DDBJ whole genome shotgun (WGS) entry which is preliminary data.</text>
</comment>
<reference evidence="2 3" key="1">
    <citation type="submission" date="2023-07" db="EMBL/GenBank/DDBJ databases">
        <title>Genomic Encyclopedia of Type Strains, Phase IV (KMG-IV): sequencing the most valuable type-strain genomes for metagenomic binning, comparative biology and taxonomic classification.</title>
        <authorList>
            <person name="Goeker M."/>
        </authorList>
    </citation>
    <scope>NUCLEOTIDE SEQUENCE [LARGE SCALE GENOMIC DNA]</scope>
    <source>
        <strain evidence="2 3">DSM 12396</strain>
    </source>
</reference>
<organism evidence="2 3">
    <name type="scientific">Desulfofundulus luciae</name>
    <dbReference type="NCBI Taxonomy" id="74702"/>
    <lineage>
        <taxon>Bacteria</taxon>
        <taxon>Bacillati</taxon>
        <taxon>Bacillota</taxon>
        <taxon>Clostridia</taxon>
        <taxon>Eubacteriales</taxon>
        <taxon>Peptococcaceae</taxon>
        <taxon>Desulfofundulus</taxon>
    </lineage>
</organism>
<keyword evidence="3" id="KW-1185">Reference proteome</keyword>
<dbReference type="RefSeq" id="WP_307403232.1">
    <property type="nucleotide sequence ID" value="NZ_JAUSUX010000025.1"/>
</dbReference>
<dbReference type="Proteomes" id="UP001225644">
    <property type="component" value="Unassembled WGS sequence"/>
</dbReference>
<dbReference type="InterPro" id="IPR052264">
    <property type="entry name" value="UPF0175_domain"/>
</dbReference>
<dbReference type="InterPro" id="IPR005368">
    <property type="entry name" value="UPF0175"/>
</dbReference>
<gene>
    <name evidence="2" type="ORF">J2Z49_002505</name>
</gene>
<dbReference type="EMBL" id="JAUSUX010000025">
    <property type="protein sequence ID" value="MDQ0287378.1"/>
    <property type="molecule type" value="Genomic_DNA"/>
</dbReference>
<name>A0ABU0B7H2_9FIRM</name>
<dbReference type="PANTHER" id="PTHR37525:SF1">
    <property type="entry name" value="UPF0175 PROTEIN SSL1255"/>
    <property type="match status" value="1"/>
</dbReference>
<evidence type="ECO:0000313" key="3">
    <source>
        <dbReference type="Proteomes" id="UP001225644"/>
    </source>
</evidence>
<proteinExistence type="inferred from homology"/>
<dbReference type="PANTHER" id="PTHR37525">
    <property type="entry name" value="UPF0175 PROTEIN SSL1255"/>
    <property type="match status" value="1"/>
</dbReference>